<name>A0ABR8MYN2_9BACL</name>
<comment type="caution">
    <text evidence="1">The sequence shown here is derived from an EMBL/GenBank/DDBJ whole genome shotgun (WGS) entry which is preliminary data.</text>
</comment>
<reference evidence="1 2" key="1">
    <citation type="submission" date="2020-09" db="EMBL/GenBank/DDBJ databases">
        <title>Paenibacillus sp. strain PR3 16S rRNA gene Genome sequencing and assembly.</title>
        <authorList>
            <person name="Kim J."/>
        </authorList>
    </citation>
    <scope>NUCLEOTIDE SEQUENCE [LARGE SCALE GENOMIC DNA]</scope>
    <source>
        <strain evidence="1 2">PR3</strain>
    </source>
</reference>
<dbReference type="EMBL" id="JACXZA010000005">
    <property type="protein sequence ID" value="MBD3921058.1"/>
    <property type="molecule type" value="Genomic_DNA"/>
</dbReference>
<evidence type="ECO:0008006" key="3">
    <source>
        <dbReference type="Google" id="ProtNLM"/>
    </source>
</evidence>
<proteinExistence type="predicted"/>
<evidence type="ECO:0000313" key="2">
    <source>
        <dbReference type="Proteomes" id="UP000609346"/>
    </source>
</evidence>
<accession>A0ABR8MYN2</accession>
<dbReference type="RefSeq" id="WP_191205358.1">
    <property type="nucleotide sequence ID" value="NZ_JACXZA010000005.1"/>
</dbReference>
<sequence length="799" mass="90432">MLLRNKTFSIAIDAAGYVDKLLINDDPEQMNWVVDRTYIDSVGYQDKDKLFGMFELKTAGNVYSSAGVTPSIQQETDRLIVTYPFEGFAVEQTFSTKREDALTWGIRLVNGGDAPLIVDSFYVWMSLAYVMFKDTNVHRNISQSCALFPSISDDYTKFAGMRRSNMGPHLGVYGTQGRTYSLGAYCRYENLFLEQVSPSLDGILYHSLILAGQGMYPEEQKPAQSWIYPDIYTSVVEVEPRGASEWSYTMLPFDSAEQFQTNGGKLSHPIVSYEPMVIAGGTFEAKVQLPVGRRIRAVELERAASRSNVMEHVESLGDSCYRIGMTITEPGEAKLRILLDDGTSDFVVFNVSEPIADILEARADYLCTHSYDEQGASGRPHVFLPESNQGESLGKLSFVLLKNLIADRNLSQVHKVERSAALYVRNKWFEDGDFRRPVKLYGGFYRIFDFDYIGHVFYLLSRYQDNELQLNTADTYLRWAAELMIVRFDDRLHEDSREKKETKLTGTFTHFMKDLMDVLRGRSDFKALYDELAVLWDAFFLQLREQSASYRGAITEHFYDNAGFGPTCEALCLAEASEEASRYGELILANIGHSNDYRAQNPDRWWEALAYMAHSLWGGMVSYSSLVAYEHLKNPAYLEAAYRSVVPIFLCYDWNVESTAKRIARGEAASTYCVPNPNMNKPRISHNRFGQSVFMEDNPDLFAGATGDDWDMGEELAVYLMGFGTKTFLYMDGEELKCVNGHVTVQDGRIVVTSYAAYPKAYYFFEKGQSLLAAEGECLTSIIVENGRLIRVEDAVAVK</sequence>
<gene>
    <name evidence="1" type="ORF">H8B09_19990</name>
</gene>
<dbReference type="Proteomes" id="UP000609346">
    <property type="component" value="Unassembled WGS sequence"/>
</dbReference>
<keyword evidence="2" id="KW-1185">Reference proteome</keyword>
<protein>
    <recommendedName>
        <fullName evidence="3">Alpha-L-rhamnosidase six-hairpin glycosidase domain-containing protein</fullName>
    </recommendedName>
</protein>
<organism evidence="1 2">
    <name type="scientific">Paenibacillus terricola</name>
    <dbReference type="NCBI Taxonomy" id="2763503"/>
    <lineage>
        <taxon>Bacteria</taxon>
        <taxon>Bacillati</taxon>
        <taxon>Bacillota</taxon>
        <taxon>Bacilli</taxon>
        <taxon>Bacillales</taxon>
        <taxon>Paenibacillaceae</taxon>
        <taxon>Paenibacillus</taxon>
    </lineage>
</organism>
<evidence type="ECO:0000313" key="1">
    <source>
        <dbReference type="EMBL" id="MBD3921058.1"/>
    </source>
</evidence>